<keyword evidence="4" id="KW-1185">Reference proteome</keyword>
<dbReference type="EMBL" id="JADGJQ010000056">
    <property type="protein sequence ID" value="KAJ3175053.1"/>
    <property type="molecule type" value="Genomic_DNA"/>
</dbReference>
<dbReference type="InterPro" id="IPR010095">
    <property type="entry name" value="Cas12f1-like_TNB"/>
</dbReference>
<comment type="caution">
    <text evidence="3">The sequence shown here is derived from an EMBL/GenBank/DDBJ whole genome shotgun (WGS) entry which is preliminary data.</text>
</comment>
<dbReference type="AlphaFoldDB" id="A0AAD5XND0"/>
<sequence length="236" mass="27018">MYIIGQEMGAWIRTIHSLIDRLKSELSQAIEVKDAVKAAKKIWMEIKAVLIALRRNPDSTLEERTTLALEVDKLQSAYQQVRDNVSNASEFLQMEAKIQALYRQLQTRVKSFHQVAAGFLQAFPIVILPRFNHQRITKRGGSGPQGIDKTVLTTLSHATFYNLLCRRMATEGRRLLVPTETFSSQACVFCGNLRKVGRSFIYKCTKCRNWWYRDGNGAAMICLFVIIWGTDWLDLD</sequence>
<accession>A0AAD5XND0</accession>
<reference evidence="3" key="1">
    <citation type="submission" date="2020-05" db="EMBL/GenBank/DDBJ databases">
        <title>Phylogenomic resolution of chytrid fungi.</title>
        <authorList>
            <person name="Stajich J.E."/>
            <person name="Amses K."/>
            <person name="Simmons R."/>
            <person name="Seto K."/>
            <person name="Myers J."/>
            <person name="Bonds A."/>
            <person name="Quandt C.A."/>
            <person name="Barry K."/>
            <person name="Liu P."/>
            <person name="Grigoriev I."/>
            <person name="Longcore J.E."/>
            <person name="James T.Y."/>
        </authorList>
    </citation>
    <scope>NUCLEOTIDE SEQUENCE</scope>
    <source>
        <strain evidence="3">JEL0379</strain>
    </source>
</reference>
<name>A0AAD5XND0_9FUNG</name>
<evidence type="ECO:0000256" key="1">
    <source>
        <dbReference type="ARBA" id="ARBA00023125"/>
    </source>
</evidence>
<protein>
    <recommendedName>
        <fullName evidence="2">Cas12f1-like TNB domain-containing protein</fullName>
    </recommendedName>
</protein>
<evidence type="ECO:0000313" key="4">
    <source>
        <dbReference type="Proteomes" id="UP001212152"/>
    </source>
</evidence>
<dbReference type="GO" id="GO:0003677">
    <property type="term" value="F:DNA binding"/>
    <property type="evidence" value="ECO:0007669"/>
    <property type="project" value="UniProtKB-KW"/>
</dbReference>
<dbReference type="Proteomes" id="UP001212152">
    <property type="component" value="Unassembled WGS sequence"/>
</dbReference>
<proteinExistence type="predicted"/>
<organism evidence="3 4">
    <name type="scientific">Geranomyces variabilis</name>
    <dbReference type="NCBI Taxonomy" id="109894"/>
    <lineage>
        <taxon>Eukaryota</taxon>
        <taxon>Fungi</taxon>
        <taxon>Fungi incertae sedis</taxon>
        <taxon>Chytridiomycota</taxon>
        <taxon>Chytridiomycota incertae sedis</taxon>
        <taxon>Chytridiomycetes</taxon>
        <taxon>Spizellomycetales</taxon>
        <taxon>Powellomycetaceae</taxon>
        <taxon>Geranomyces</taxon>
    </lineage>
</organism>
<gene>
    <name evidence="3" type="ORF">HDU87_006449</name>
</gene>
<keyword evidence="1" id="KW-0238">DNA-binding</keyword>
<dbReference type="Pfam" id="PF07282">
    <property type="entry name" value="Cas12f1-like_TNB"/>
    <property type="match status" value="1"/>
</dbReference>
<evidence type="ECO:0000313" key="3">
    <source>
        <dbReference type="EMBL" id="KAJ3175053.1"/>
    </source>
</evidence>
<evidence type="ECO:0000259" key="2">
    <source>
        <dbReference type="Pfam" id="PF07282"/>
    </source>
</evidence>
<feature type="domain" description="Cas12f1-like TNB" evidence="2">
    <location>
        <begin position="157"/>
        <end position="221"/>
    </location>
</feature>